<dbReference type="PANTHER" id="PTHR12526">
    <property type="entry name" value="GLYCOSYLTRANSFERASE"/>
    <property type="match status" value="1"/>
</dbReference>
<dbReference type="AlphaFoldDB" id="A0AB33CXX0"/>
<dbReference type="RefSeq" id="WP_094198012.1">
    <property type="nucleotide sequence ID" value="NZ_CP021641.1"/>
</dbReference>
<evidence type="ECO:0008006" key="3">
    <source>
        <dbReference type="Google" id="ProtNLM"/>
    </source>
</evidence>
<dbReference type="EMBL" id="CP021641">
    <property type="protein sequence ID" value="ASR91059.1"/>
    <property type="molecule type" value="Genomic_DNA"/>
</dbReference>
<proteinExistence type="predicted"/>
<dbReference type="Pfam" id="PF20706">
    <property type="entry name" value="GT4-conflict"/>
    <property type="match status" value="1"/>
</dbReference>
<dbReference type="SUPFAM" id="SSF53756">
    <property type="entry name" value="UDP-Glycosyltransferase/glycogen phosphorylase"/>
    <property type="match status" value="1"/>
</dbReference>
<dbReference type="KEGG" id="afq:AFA_17275"/>
<dbReference type="Gene3D" id="3.40.50.2000">
    <property type="entry name" value="Glycogen Phosphorylase B"/>
    <property type="match status" value="2"/>
</dbReference>
<protein>
    <recommendedName>
        <fullName evidence="3">Glycosyltransferase</fullName>
    </recommendedName>
</protein>
<evidence type="ECO:0000313" key="2">
    <source>
        <dbReference type="Proteomes" id="UP000214561"/>
    </source>
</evidence>
<accession>A0AB33CXX0</accession>
<gene>
    <name evidence="1" type="ORF">AFA_17275</name>
</gene>
<dbReference type="CDD" id="cd03801">
    <property type="entry name" value="GT4_PimA-like"/>
    <property type="match status" value="1"/>
</dbReference>
<evidence type="ECO:0000313" key="1">
    <source>
        <dbReference type="EMBL" id="ASR91059.1"/>
    </source>
</evidence>
<reference evidence="1 2" key="1">
    <citation type="submission" date="2017-05" db="EMBL/GenBank/DDBJ databases">
        <authorList>
            <person name="Qiu J.G."/>
            <person name="He J."/>
        </authorList>
    </citation>
    <scope>NUCLEOTIDE SEQUENCE [LARGE SCALE GENOMIC DNA]</scope>
    <source>
        <strain evidence="1 2">JQ135</strain>
    </source>
</reference>
<organism evidence="1 2">
    <name type="scientific">Alcaligenes faecalis</name>
    <dbReference type="NCBI Taxonomy" id="511"/>
    <lineage>
        <taxon>Bacteria</taxon>
        <taxon>Pseudomonadati</taxon>
        <taxon>Pseudomonadota</taxon>
        <taxon>Betaproteobacteria</taxon>
        <taxon>Burkholderiales</taxon>
        <taxon>Alcaligenaceae</taxon>
        <taxon>Alcaligenes</taxon>
    </lineage>
</organism>
<name>A0AB33CXX0_ALCFA</name>
<sequence length="756" mass="83528">MSNITIQSSSTAIARRIVQSWKTGKSNYVLVTPPLTDASSIIDLLVDESFYVQCGLAPEIPAVARFRAGRIDDTRTFISDVVAQWDPTGSIQCEGTDIGVDLRKVIQFLKRSGRTPVLVIEAFHQAVRLLTWDVGTALRTLEHSLQLKTVVELPVKLSTLRTRSAVEKGESTFLASDFGQGHSTLVLEAYQPTEVASLLEIYGLTDWRAKMVIELGGGLPDLTGWLVREAQYYDSPASLRRYVERSAPDICDRFLKWLDAPAETAFTKTLARMYEGGSTQNLVTKLDQHEWADFMLNETGTLRSSVLGLAAIQKLAQQEGREYDSPTQTRSTRILTADSPPIFQQEREHRSIALMANPEPETIIVAATCWGVRHGGINAFNLEFCRMLASTGKNSRRVVCLVPRHEDILETMDGVDVIAIRKDGNEGFFQFDTQLALTAIKEIRSARFIVGHDLKTGLFAQSLASALKVKSLVFCHMAYAAYYSMMKSSEDGAQKTEEQRRLFSTADAIFAVGPKLVKHVNSLMRTVPSKTRTFEYLPDLLSISPVTSPRAIACVTYIGRLGNGSELVKQGRLAVTAIGAALKRSKLDDPLVQIIGSSDAENESDYKELVNREAGRLVNTQFLAFNHSREKALGYIMDSSLVVMPSVHDGFGLVGWEAISLGVPLIISTNTGLYEHLKQLGLHIYVGTVEIRGSTAEPDAADVKALSDQIFEKLSNPAQAHSDAATLLARLRESAQTTIERFDRYTEQIFNIPKDT</sequence>
<dbReference type="Proteomes" id="UP000214561">
    <property type="component" value="Chromosome"/>
</dbReference>